<accession>A0AAE2E9E5</accession>
<comment type="caution">
    <text evidence="1">The sequence shown here is derived from an EMBL/GenBank/DDBJ whole genome shotgun (WGS) entry which is preliminary data.</text>
</comment>
<organism evidence="1 2">
    <name type="scientific">Enterobacter cloacae subsp. cloacae</name>
    <dbReference type="NCBI Taxonomy" id="336306"/>
    <lineage>
        <taxon>Bacteria</taxon>
        <taxon>Pseudomonadati</taxon>
        <taxon>Pseudomonadota</taxon>
        <taxon>Gammaproteobacteria</taxon>
        <taxon>Enterobacterales</taxon>
        <taxon>Enterobacteriaceae</taxon>
        <taxon>Enterobacter</taxon>
        <taxon>Enterobacter cloacae complex</taxon>
    </lineage>
</organism>
<reference evidence="1 2" key="1">
    <citation type="submission" date="2015-03" db="EMBL/GenBank/DDBJ databases">
        <authorList>
            <person name="McCorrison J."/>
            <person name="Sanka R."/>
            <person name="Adams M."/>
            <person name="Brinkac L."/>
            <person name="Nierman W."/>
            <person name="Sutton G."/>
            <person name="Nelson K."/>
            <person name="Kiedrowski L."/>
            <person name="Guerrero D."/>
            <person name="Bonomo R."/>
        </authorList>
    </citation>
    <scope>NUCLEOTIDE SEQUENCE [LARGE SCALE GENOMIC DNA]</scope>
    <source>
        <strain evidence="1 2">42324</strain>
    </source>
</reference>
<protein>
    <submittedName>
        <fullName evidence="1">Uncharacterized protein</fullName>
    </submittedName>
</protein>
<dbReference type="Proteomes" id="UP000033344">
    <property type="component" value="Unassembled WGS sequence"/>
</dbReference>
<evidence type="ECO:0000313" key="1">
    <source>
        <dbReference type="EMBL" id="KJM29763.1"/>
    </source>
</evidence>
<name>A0AAE2E9E5_ENTCL</name>
<gene>
    <name evidence="1" type="ORF">SS44_21430</name>
</gene>
<sequence>MAMRAVTRYRFEIDNELAFRITIAGMEGFTKTRTTLYQLSALALGAGDCRFIWLINLFRMFTFRIATATNEHTKTALP</sequence>
<proteinExistence type="predicted"/>
<dbReference type="AlphaFoldDB" id="A0AAE2E9E5"/>
<evidence type="ECO:0000313" key="2">
    <source>
        <dbReference type="Proteomes" id="UP000033344"/>
    </source>
</evidence>
<dbReference type="EMBL" id="JZYG01000041">
    <property type="protein sequence ID" value="KJM29763.1"/>
    <property type="molecule type" value="Genomic_DNA"/>
</dbReference>